<evidence type="ECO:0000313" key="3">
    <source>
        <dbReference type="Proteomes" id="UP001301769"/>
    </source>
</evidence>
<evidence type="ECO:0000256" key="1">
    <source>
        <dbReference type="SAM" id="SignalP"/>
    </source>
</evidence>
<sequence length="353" mass="37594">MKSTTLTAGIISLLPTLSHAARSCTPEANSTPIKWTISEFTYDSADKSFPASSRSATDAVVGLYLTDYSCYGAFNESWGGRADPESYSVDAPLIWFPCVNSRGRAVDETVSFAIDWSSKELHVAHMYTCSDGDKKGQTTTASTTIPLSISCTTGEDSTRCITTDRFFDIYTTPDNLGSLSSPSCTAQSIGPMPSWQITSYTQLYYAFRNPAPTKPPGVGSGSDINLFSVRYMTSTSSSDTIPSGYNCSLPHSIPRPPASSYPSQLLRRQSGATVTGRIVRGVCTPASGSGSLDMSWSFDPLYKTLTVTHIPGCAGRTLTLRGAGVLPDSACRAPGDEGCASLDPFWIGGSVIE</sequence>
<dbReference type="Proteomes" id="UP001301769">
    <property type="component" value="Unassembled WGS sequence"/>
</dbReference>
<gene>
    <name evidence="2" type="ORF">QBC37DRAFT_447753</name>
</gene>
<name>A0AAN7B570_9PEZI</name>
<evidence type="ECO:0000313" key="2">
    <source>
        <dbReference type="EMBL" id="KAK4210714.1"/>
    </source>
</evidence>
<keyword evidence="1" id="KW-0732">Signal</keyword>
<dbReference type="AlphaFoldDB" id="A0AAN7B570"/>
<keyword evidence="3" id="KW-1185">Reference proteome</keyword>
<accession>A0AAN7B570</accession>
<reference evidence="2" key="2">
    <citation type="submission" date="2023-05" db="EMBL/GenBank/DDBJ databases">
        <authorList>
            <consortium name="Lawrence Berkeley National Laboratory"/>
            <person name="Steindorff A."/>
            <person name="Hensen N."/>
            <person name="Bonometti L."/>
            <person name="Westerberg I."/>
            <person name="Brannstrom I.O."/>
            <person name="Guillou S."/>
            <person name="Cros-Aarteil S."/>
            <person name="Calhoun S."/>
            <person name="Haridas S."/>
            <person name="Kuo A."/>
            <person name="Mondo S."/>
            <person name="Pangilinan J."/>
            <person name="Riley R."/>
            <person name="Labutti K."/>
            <person name="Andreopoulos B."/>
            <person name="Lipzen A."/>
            <person name="Chen C."/>
            <person name="Yanf M."/>
            <person name="Daum C."/>
            <person name="Ng V."/>
            <person name="Clum A."/>
            <person name="Ohm R."/>
            <person name="Martin F."/>
            <person name="Silar P."/>
            <person name="Natvig D."/>
            <person name="Lalanne C."/>
            <person name="Gautier V."/>
            <person name="Ament-Velasquez S.L."/>
            <person name="Kruys A."/>
            <person name="Hutchinson M.I."/>
            <person name="Powell A.J."/>
            <person name="Barry K."/>
            <person name="Miller A.N."/>
            <person name="Grigoriev I.V."/>
            <person name="Debuchy R."/>
            <person name="Gladieux P."/>
            <person name="Thoren M.H."/>
            <person name="Johannesson H."/>
        </authorList>
    </citation>
    <scope>NUCLEOTIDE SEQUENCE</scope>
    <source>
        <strain evidence="2">PSN293</strain>
    </source>
</reference>
<dbReference type="EMBL" id="MU858168">
    <property type="protein sequence ID" value="KAK4210714.1"/>
    <property type="molecule type" value="Genomic_DNA"/>
</dbReference>
<reference evidence="2" key="1">
    <citation type="journal article" date="2023" name="Mol. Phylogenet. Evol.">
        <title>Genome-scale phylogeny and comparative genomics of the fungal order Sordariales.</title>
        <authorList>
            <person name="Hensen N."/>
            <person name="Bonometti L."/>
            <person name="Westerberg I."/>
            <person name="Brannstrom I.O."/>
            <person name="Guillou S."/>
            <person name="Cros-Aarteil S."/>
            <person name="Calhoun S."/>
            <person name="Haridas S."/>
            <person name="Kuo A."/>
            <person name="Mondo S."/>
            <person name="Pangilinan J."/>
            <person name="Riley R."/>
            <person name="LaButti K."/>
            <person name="Andreopoulos B."/>
            <person name="Lipzen A."/>
            <person name="Chen C."/>
            <person name="Yan M."/>
            <person name="Daum C."/>
            <person name="Ng V."/>
            <person name="Clum A."/>
            <person name="Steindorff A."/>
            <person name="Ohm R.A."/>
            <person name="Martin F."/>
            <person name="Silar P."/>
            <person name="Natvig D.O."/>
            <person name="Lalanne C."/>
            <person name="Gautier V."/>
            <person name="Ament-Velasquez S.L."/>
            <person name="Kruys A."/>
            <person name="Hutchinson M.I."/>
            <person name="Powell A.J."/>
            <person name="Barry K."/>
            <person name="Miller A.N."/>
            <person name="Grigoriev I.V."/>
            <person name="Debuchy R."/>
            <person name="Gladieux P."/>
            <person name="Hiltunen Thoren M."/>
            <person name="Johannesson H."/>
        </authorList>
    </citation>
    <scope>NUCLEOTIDE SEQUENCE</scope>
    <source>
        <strain evidence="2">PSN293</strain>
    </source>
</reference>
<proteinExistence type="predicted"/>
<comment type="caution">
    <text evidence="2">The sequence shown here is derived from an EMBL/GenBank/DDBJ whole genome shotgun (WGS) entry which is preliminary data.</text>
</comment>
<feature type="chain" id="PRO_5042898531" evidence="1">
    <location>
        <begin position="21"/>
        <end position="353"/>
    </location>
</feature>
<protein>
    <submittedName>
        <fullName evidence="2">Uncharacterized protein</fullName>
    </submittedName>
</protein>
<organism evidence="2 3">
    <name type="scientific">Rhypophila decipiens</name>
    <dbReference type="NCBI Taxonomy" id="261697"/>
    <lineage>
        <taxon>Eukaryota</taxon>
        <taxon>Fungi</taxon>
        <taxon>Dikarya</taxon>
        <taxon>Ascomycota</taxon>
        <taxon>Pezizomycotina</taxon>
        <taxon>Sordariomycetes</taxon>
        <taxon>Sordariomycetidae</taxon>
        <taxon>Sordariales</taxon>
        <taxon>Naviculisporaceae</taxon>
        <taxon>Rhypophila</taxon>
    </lineage>
</organism>
<feature type="signal peptide" evidence="1">
    <location>
        <begin position="1"/>
        <end position="20"/>
    </location>
</feature>